<reference evidence="5" key="1">
    <citation type="submission" date="2016-11" db="EMBL/GenBank/DDBJ databases">
        <authorList>
            <person name="Varghese N."/>
            <person name="Submissions S."/>
        </authorList>
    </citation>
    <scope>NUCLEOTIDE SEQUENCE [LARGE SCALE GENOMIC DNA]</scope>
    <source>
        <strain evidence="5">DSM 14834</strain>
    </source>
</reference>
<feature type="chain" id="PRO_5012138038" evidence="2">
    <location>
        <begin position="23"/>
        <end position="248"/>
    </location>
</feature>
<keyword evidence="2" id="KW-0732">Signal</keyword>
<dbReference type="Pfam" id="PF01346">
    <property type="entry name" value="FKBP_N"/>
    <property type="match status" value="1"/>
</dbReference>
<dbReference type="Proteomes" id="UP000242857">
    <property type="component" value="Unassembled WGS sequence"/>
</dbReference>
<protein>
    <submittedName>
        <fullName evidence="4">Peptidylprolyl isomerase</fullName>
    </submittedName>
</protein>
<feature type="signal peptide" evidence="2">
    <location>
        <begin position="1"/>
        <end position="22"/>
    </location>
</feature>
<evidence type="ECO:0000313" key="4">
    <source>
        <dbReference type="EMBL" id="SHE39935.1"/>
    </source>
</evidence>
<name>A0A1M4T680_9GAMM</name>
<dbReference type="OrthoDB" id="9814548at2"/>
<accession>A0A1M4T680</accession>
<dbReference type="RefSeq" id="WP_072754922.1">
    <property type="nucleotide sequence ID" value="NZ_FQUK01000004.1"/>
</dbReference>
<feature type="region of interest" description="Disordered" evidence="1">
    <location>
        <begin position="21"/>
        <end position="41"/>
    </location>
</feature>
<evidence type="ECO:0000259" key="3">
    <source>
        <dbReference type="Pfam" id="PF01346"/>
    </source>
</evidence>
<evidence type="ECO:0000256" key="2">
    <source>
        <dbReference type="SAM" id="SignalP"/>
    </source>
</evidence>
<proteinExistence type="predicted"/>
<dbReference type="InterPro" id="IPR000774">
    <property type="entry name" value="PPIase_FKBP_N"/>
</dbReference>
<gene>
    <name evidence="4" type="ORF">SAMN02745204_00362</name>
</gene>
<dbReference type="STRING" id="213588.SAMN02745204_00362"/>
<organism evidence="4 5">
    <name type="scientific">Thermomonas hydrothermalis</name>
    <dbReference type="NCBI Taxonomy" id="213588"/>
    <lineage>
        <taxon>Bacteria</taxon>
        <taxon>Pseudomonadati</taxon>
        <taxon>Pseudomonadota</taxon>
        <taxon>Gammaproteobacteria</taxon>
        <taxon>Lysobacterales</taxon>
        <taxon>Lysobacteraceae</taxon>
        <taxon>Thermomonas</taxon>
    </lineage>
</organism>
<dbReference type="GO" id="GO:0003755">
    <property type="term" value="F:peptidyl-prolyl cis-trans isomerase activity"/>
    <property type="evidence" value="ECO:0007669"/>
    <property type="project" value="InterPro"/>
</dbReference>
<dbReference type="InterPro" id="IPR046357">
    <property type="entry name" value="PPIase_dom_sf"/>
</dbReference>
<dbReference type="GO" id="GO:0006457">
    <property type="term" value="P:protein folding"/>
    <property type="evidence" value="ECO:0007669"/>
    <property type="project" value="InterPro"/>
</dbReference>
<evidence type="ECO:0000256" key="1">
    <source>
        <dbReference type="SAM" id="MobiDB-lite"/>
    </source>
</evidence>
<dbReference type="Gene3D" id="3.10.50.40">
    <property type="match status" value="1"/>
</dbReference>
<keyword evidence="5" id="KW-1185">Reference proteome</keyword>
<evidence type="ECO:0000313" key="5">
    <source>
        <dbReference type="Proteomes" id="UP000242857"/>
    </source>
</evidence>
<dbReference type="EMBL" id="FQUK01000004">
    <property type="protein sequence ID" value="SHE39935.1"/>
    <property type="molecule type" value="Genomic_DNA"/>
</dbReference>
<dbReference type="SUPFAM" id="SSF54534">
    <property type="entry name" value="FKBP-like"/>
    <property type="match status" value="1"/>
</dbReference>
<dbReference type="AlphaFoldDB" id="A0A1M4T680"/>
<dbReference type="InterPro" id="IPR036944">
    <property type="entry name" value="PPIase_FKBP_N_sf"/>
</dbReference>
<sequence>MKLRVIAASLAALTLTAGVASAQTKPAPAPTPAKPAAATAAKPASPAAPAVDKFHASYAFGWQLGQELANTGEPIDIATVVRGVQDAFAGKQPAYTEQQLSAAYAGFQQRMQQKAEEAFRKALADNQAQSADFIGKYKAQQGVVTLPSGIMYRVAKAGTGPKPTANSEVQIAFRSFLAAVGMPLSGVQTPPPFKVGDAPIPALKETLPLMNQGTVYEVVIPPGKMGGAQNTQFDQQAIALQVELGVVK</sequence>
<dbReference type="Gene3D" id="1.10.287.460">
    <property type="entry name" value="Peptidyl-prolyl cis-trans isomerase, FKBP-type, N-terminal domain"/>
    <property type="match status" value="1"/>
</dbReference>
<keyword evidence="4" id="KW-0413">Isomerase</keyword>
<feature type="domain" description="Peptidyl-prolyl cis-trans isomerase FKBP-type N-terminal" evidence="3">
    <location>
        <begin position="56"/>
        <end position="154"/>
    </location>
</feature>